<organism evidence="2 3">
    <name type="scientific">Gregarina niphandrodes</name>
    <name type="common">Septate eugregarine</name>
    <dbReference type="NCBI Taxonomy" id="110365"/>
    <lineage>
        <taxon>Eukaryota</taxon>
        <taxon>Sar</taxon>
        <taxon>Alveolata</taxon>
        <taxon>Apicomplexa</taxon>
        <taxon>Conoidasida</taxon>
        <taxon>Gregarinasina</taxon>
        <taxon>Eugregarinorida</taxon>
        <taxon>Gregarinidae</taxon>
        <taxon>Gregarina</taxon>
    </lineage>
</organism>
<dbReference type="VEuPathDB" id="CryptoDB:GNI_088040"/>
<evidence type="ECO:0000256" key="1">
    <source>
        <dbReference type="SAM" id="MobiDB-lite"/>
    </source>
</evidence>
<dbReference type="GeneID" id="22913140"/>
<evidence type="ECO:0000313" key="2">
    <source>
        <dbReference type="EMBL" id="EZG62340.1"/>
    </source>
</evidence>
<protein>
    <submittedName>
        <fullName evidence="2">Uncharacterized protein</fullName>
    </submittedName>
</protein>
<feature type="non-terminal residue" evidence="2">
    <location>
        <position position="1"/>
    </location>
</feature>
<dbReference type="EMBL" id="AFNH02000661">
    <property type="protein sequence ID" value="EZG62340.1"/>
    <property type="molecule type" value="Genomic_DNA"/>
</dbReference>
<dbReference type="Proteomes" id="UP000019763">
    <property type="component" value="Unassembled WGS sequence"/>
</dbReference>
<keyword evidence="3" id="KW-1185">Reference proteome</keyword>
<sequence>TLRSDSLDSYSPRTPHLTSSSSAPPRVFGTLFVIGRAPYWH</sequence>
<feature type="compositionally biased region" description="Polar residues" evidence="1">
    <location>
        <begin position="1"/>
        <end position="23"/>
    </location>
</feature>
<reference evidence="2" key="1">
    <citation type="submission" date="2013-12" db="EMBL/GenBank/DDBJ databases">
        <authorList>
            <person name="Omoto C.K."/>
            <person name="Sibley D."/>
            <person name="Venepally P."/>
            <person name="Hadjithomas M."/>
            <person name="Karamycheva S."/>
            <person name="Brunk B."/>
            <person name="Roos D."/>
            <person name="Caler E."/>
            <person name="Lorenzi H."/>
        </authorList>
    </citation>
    <scope>NUCLEOTIDE SEQUENCE</scope>
</reference>
<gene>
    <name evidence="2" type="ORF">GNI_088040</name>
</gene>
<dbReference type="AlphaFoldDB" id="A0A023B5S4"/>
<evidence type="ECO:0000313" key="3">
    <source>
        <dbReference type="Proteomes" id="UP000019763"/>
    </source>
</evidence>
<proteinExistence type="predicted"/>
<feature type="region of interest" description="Disordered" evidence="1">
    <location>
        <begin position="1"/>
        <end position="25"/>
    </location>
</feature>
<comment type="caution">
    <text evidence="2">The sequence shown here is derived from an EMBL/GenBank/DDBJ whole genome shotgun (WGS) entry which is preliminary data.</text>
</comment>
<dbReference type="RefSeq" id="XP_011130728.1">
    <property type="nucleotide sequence ID" value="XM_011132426.1"/>
</dbReference>
<feature type="non-terminal residue" evidence="2">
    <location>
        <position position="41"/>
    </location>
</feature>
<name>A0A023B5S4_GRENI</name>
<accession>A0A023B5S4</accession>